<proteinExistence type="predicted"/>
<name>A0ABN5XNI1_9EURY</name>
<evidence type="ECO:0000256" key="1">
    <source>
        <dbReference type="ARBA" id="ARBA00022842"/>
    </source>
</evidence>
<evidence type="ECO:0000313" key="3">
    <source>
        <dbReference type="Proteomes" id="UP000824969"/>
    </source>
</evidence>
<organism evidence="2 3">
    <name type="scientific">Methanoculleus chikugoensis</name>
    <dbReference type="NCBI Taxonomy" id="118126"/>
    <lineage>
        <taxon>Archaea</taxon>
        <taxon>Methanobacteriati</taxon>
        <taxon>Methanobacteriota</taxon>
        <taxon>Stenosarchaea group</taxon>
        <taxon>Methanomicrobia</taxon>
        <taxon>Methanomicrobiales</taxon>
        <taxon>Methanomicrobiaceae</taxon>
        <taxon>Methanoculleus</taxon>
    </lineage>
</organism>
<protein>
    <submittedName>
        <fullName evidence="2">Uncharacterized protein</fullName>
    </submittedName>
</protein>
<keyword evidence="3" id="KW-1185">Reference proteome</keyword>
<dbReference type="GeneID" id="66131479"/>
<evidence type="ECO:0000313" key="2">
    <source>
        <dbReference type="EMBL" id="BBL68765.1"/>
    </source>
</evidence>
<gene>
    <name evidence="2" type="ORF">MchiMG62_19460</name>
</gene>
<dbReference type="EMBL" id="AP019781">
    <property type="protein sequence ID" value="BBL68765.1"/>
    <property type="molecule type" value="Genomic_DNA"/>
</dbReference>
<sequence length="218" mass="23559">MYREEVLSAARSAMAELSLSITDLAIIEEAERLGIPDETSPILREETFGGGRKTGMVVRDRLDGPVLYLIGAPEEVIARADDADAGLQEALDVETAKGRRVIAVAHRTLARTEPGQSADDLEQHLTLDGLIAIEDPPRPGVRETITRMARAGIRTIMVTGDHPRTAAAIAGEVGIAVTRGDQDMLSRRIFPAACHQVRQELPVLPARGPGDRSGEWSR</sequence>
<dbReference type="Proteomes" id="UP000824969">
    <property type="component" value="Chromosome"/>
</dbReference>
<dbReference type="PANTHER" id="PTHR24093:SF513">
    <property type="entry name" value="CATION-TRANSPORTING ATPASE I-RELATED"/>
    <property type="match status" value="1"/>
</dbReference>
<dbReference type="Pfam" id="PF00702">
    <property type="entry name" value="Hydrolase"/>
    <property type="match status" value="1"/>
</dbReference>
<dbReference type="RefSeq" id="WP_221056817.1">
    <property type="nucleotide sequence ID" value="NZ_AP019781.1"/>
</dbReference>
<reference evidence="2 3" key="1">
    <citation type="submission" date="2019-06" db="EMBL/GenBank/DDBJ databases">
        <title>Complete genome sequence of Methanoculleus chikugoensis strain MG62.</title>
        <authorList>
            <person name="Asakawa S."/>
            <person name="Dianou D."/>
        </authorList>
    </citation>
    <scope>NUCLEOTIDE SEQUENCE [LARGE SCALE GENOMIC DNA]</scope>
    <source>
        <strain evidence="2 3">MG62</strain>
    </source>
</reference>
<dbReference type="PANTHER" id="PTHR24093">
    <property type="entry name" value="CATION TRANSPORTING ATPASE"/>
    <property type="match status" value="1"/>
</dbReference>
<keyword evidence="1" id="KW-0460">Magnesium</keyword>
<accession>A0ABN5XNI1</accession>